<evidence type="ECO:0000256" key="2">
    <source>
        <dbReference type="ARBA" id="ARBA00022448"/>
    </source>
</evidence>
<dbReference type="InterPro" id="IPR012745">
    <property type="entry name" value="Pseudoazurin"/>
</dbReference>
<feature type="chain" id="PRO_5011513168" description="Pseudoazurin" evidence="9">
    <location>
        <begin position="24"/>
        <end position="147"/>
    </location>
</feature>
<dbReference type="STRING" id="321339.SAMN05444340_11596"/>
<dbReference type="EMBL" id="FNPF01000015">
    <property type="protein sequence ID" value="SDY71262.1"/>
    <property type="molecule type" value="Genomic_DNA"/>
</dbReference>
<keyword evidence="5" id="KW-0249">Electron transport</keyword>
<feature type="binding site" evidence="8">
    <location>
        <position position="102"/>
    </location>
    <ligand>
        <name>Cu cation</name>
        <dbReference type="ChEBI" id="CHEBI:23378"/>
    </ligand>
</feature>
<keyword evidence="2" id="KW-0813">Transport</keyword>
<proteinExistence type="predicted"/>
<evidence type="ECO:0000256" key="8">
    <source>
        <dbReference type="PIRSR" id="PIRSR602386-1"/>
    </source>
</evidence>
<dbReference type="Pfam" id="PF00127">
    <property type="entry name" value="Copper-bind"/>
    <property type="match status" value="1"/>
</dbReference>
<evidence type="ECO:0000256" key="5">
    <source>
        <dbReference type="ARBA" id="ARBA00022982"/>
    </source>
</evidence>
<dbReference type="InterPro" id="IPR000923">
    <property type="entry name" value="BlueCu_1"/>
</dbReference>
<dbReference type="InterPro" id="IPR002386">
    <property type="entry name" value="Amicyanin/Pseudoazurin"/>
</dbReference>
<dbReference type="GO" id="GO:0009055">
    <property type="term" value="F:electron transfer activity"/>
    <property type="evidence" value="ECO:0007669"/>
    <property type="project" value="InterPro"/>
</dbReference>
<feature type="domain" description="Blue (type 1) copper" evidence="10">
    <location>
        <begin position="31"/>
        <end position="116"/>
    </location>
</feature>
<dbReference type="PRINTS" id="PR00155">
    <property type="entry name" value="AMICYANIN"/>
</dbReference>
<evidence type="ECO:0000256" key="9">
    <source>
        <dbReference type="SAM" id="SignalP"/>
    </source>
</evidence>
<dbReference type="GO" id="GO:0042597">
    <property type="term" value="C:periplasmic space"/>
    <property type="evidence" value="ECO:0007669"/>
    <property type="project" value="UniProtKB-SubCell"/>
</dbReference>
<dbReference type="GO" id="GO:0005507">
    <property type="term" value="F:copper ion binding"/>
    <property type="evidence" value="ECO:0007669"/>
    <property type="project" value="UniProtKB-UniRule"/>
</dbReference>
<accession>A0A1H3M3F2</accession>
<name>A0A1H3M3F2_9RHOB</name>
<gene>
    <name evidence="11" type="ORF">SAMN05444340_11596</name>
</gene>
<evidence type="ECO:0000256" key="7">
    <source>
        <dbReference type="NCBIfam" id="TIGR02375"/>
    </source>
</evidence>
<keyword evidence="3 8" id="KW-0479">Metal-binding</keyword>
<evidence type="ECO:0000313" key="12">
    <source>
        <dbReference type="Proteomes" id="UP000199286"/>
    </source>
</evidence>
<protein>
    <recommendedName>
        <fullName evidence="7">Pseudoazurin</fullName>
    </recommendedName>
</protein>
<dbReference type="Gene3D" id="2.60.40.420">
    <property type="entry name" value="Cupredoxins - blue copper proteins"/>
    <property type="match status" value="1"/>
</dbReference>
<evidence type="ECO:0000313" key="11">
    <source>
        <dbReference type="EMBL" id="SDY71262.1"/>
    </source>
</evidence>
<dbReference type="Proteomes" id="UP000199286">
    <property type="component" value="Unassembled WGS sequence"/>
</dbReference>
<feature type="binding site" evidence="8">
    <location>
        <position position="105"/>
    </location>
    <ligand>
        <name>Cu cation</name>
        <dbReference type="ChEBI" id="CHEBI:23378"/>
    </ligand>
</feature>
<dbReference type="NCBIfam" id="TIGR02375">
    <property type="entry name" value="pseudoazurin"/>
    <property type="match status" value="1"/>
</dbReference>
<keyword evidence="4" id="KW-0574">Periplasm</keyword>
<keyword evidence="12" id="KW-1185">Reference proteome</keyword>
<evidence type="ECO:0000256" key="4">
    <source>
        <dbReference type="ARBA" id="ARBA00022764"/>
    </source>
</evidence>
<feature type="signal peptide" evidence="9">
    <location>
        <begin position="1"/>
        <end position="23"/>
    </location>
</feature>
<evidence type="ECO:0000259" key="10">
    <source>
        <dbReference type="Pfam" id="PF00127"/>
    </source>
</evidence>
<sequence>MKTISLTAVATAVAMLAGVPAFAADHEIKMLNRGADGTMMVFEPAYLEIAPGDTVTFVATDKSHNAETIAGMLPEGAEPFVGKMNQDVSYTFEEDGVYGIKCKPHYAMGMVALIKVGDPDNVAEAEAVSHPGKAKTVFQDLFAELAE</sequence>
<dbReference type="OrthoDB" id="7510199at2"/>
<dbReference type="CDD" id="cd04218">
    <property type="entry name" value="Pseudoazurin"/>
    <property type="match status" value="1"/>
</dbReference>
<evidence type="ECO:0000256" key="1">
    <source>
        <dbReference type="ARBA" id="ARBA00004418"/>
    </source>
</evidence>
<comment type="subcellular location">
    <subcellularLocation>
        <location evidence="1">Periplasm</location>
    </subcellularLocation>
</comment>
<dbReference type="RefSeq" id="WP_089884792.1">
    <property type="nucleotide sequence ID" value="NZ_FNPF01000015.1"/>
</dbReference>
<keyword evidence="6 8" id="KW-0186">Copper</keyword>
<dbReference type="InterPro" id="IPR001235">
    <property type="entry name" value="Copper_blue_Plastocyanin"/>
</dbReference>
<organism evidence="11 12">
    <name type="scientific">Citreimonas salinaria</name>
    <dbReference type="NCBI Taxonomy" id="321339"/>
    <lineage>
        <taxon>Bacteria</taxon>
        <taxon>Pseudomonadati</taxon>
        <taxon>Pseudomonadota</taxon>
        <taxon>Alphaproteobacteria</taxon>
        <taxon>Rhodobacterales</taxon>
        <taxon>Roseobacteraceae</taxon>
        <taxon>Citreimonas</taxon>
    </lineage>
</organism>
<dbReference type="InterPro" id="IPR008972">
    <property type="entry name" value="Cupredoxin"/>
</dbReference>
<dbReference type="AlphaFoldDB" id="A0A1H3M3F2"/>
<feature type="binding site" evidence="8">
    <location>
        <position position="64"/>
    </location>
    <ligand>
        <name>Cu cation</name>
        <dbReference type="ChEBI" id="CHEBI:23378"/>
    </ligand>
</feature>
<dbReference type="PRINTS" id="PR00156">
    <property type="entry name" value="COPPERBLUE"/>
</dbReference>
<keyword evidence="9" id="KW-0732">Signal</keyword>
<feature type="binding site" evidence="8">
    <location>
        <position position="110"/>
    </location>
    <ligand>
        <name>Cu cation</name>
        <dbReference type="ChEBI" id="CHEBI:23378"/>
    </ligand>
</feature>
<dbReference type="SUPFAM" id="SSF49503">
    <property type="entry name" value="Cupredoxins"/>
    <property type="match status" value="1"/>
</dbReference>
<reference evidence="11 12" key="1">
    <citation type="submission" date="2016-10" db="EMBL/GenBank/DDBJ databases">
        <authorList>
            <person name="de Groot N.N."/>
        </authorList>
    </citation>
    <scope>NUCLEOTIDE SEQUENCE [LARGE SCALE GENOMIC DNA]</scope>
    <source>
        <strain evidence="11 12">DSM 26880</strain>
    </source>
</reference>
<evidence type="ECO:0000256" key="6">
    <source>
        <dbReference type="ARBA" id="ARBA00023008"/>
    </source>
</evidence>
<evidence type="ECO:0000256" key="3">
    <source>
        <dbReference type="ARBA" id="ARBA00022723"/>
    </source>
</evidence>
<comment type="cofactor">
    <cofactor evidence="8">
        <name>Cu cation</name>
        <dbReference type="ChEBI" id="CHEBI:23378"/>
    </cofactor>
    <text evidence="8">Binds 1 copper ion per subunit.</text>
</comment>